<dbReference type="InterPro" id="IPR020806">
    <property type="entry name" value="PKS_PP-bd"/>
</dbReference>
<dbReference type="InterPro" id="IPR036736">
    <property type="entry name" value="ACP-like_sf"/>
</dbReference>
<gene>
    <name evidence="6" type="ORF">ACFPM7_05710</name>
</gene>
<keyword evidence="7" id="KW-1185">Reference proteome</keyword>
<evidence type="ECO:0000256" key="3">
    <source>
        <dbReference type="ARBA" id="ARBA00022679"/>
    </source>
</evidence>
<dbReference type="PROSITE" id="PS52004">
    <property type="entry name" value="KS3_2"/>
    <property type="match status" value="1"/>
</dbReference>
<organism evidence="6 7">
    <name type="scientific">Actinokineospora guangxiensis</name>
    <dbReference type="NCBI Taxonomy" id="1490288"/>
    <lineage>
        <taxon>Bacteria</taxon>
        <taxon>Bacillati</taxon>
        <taxon>Actinomycetota</taxon>
        <taxon>Actinomycetes</taxon>
        <taxon>Pseudonocardiales</taxon>
        <taxon>Pseudonocardiaceae</taxon>
        <taxon>Actinokineospora</taxon>
    </lineage>
</organism>
<dbReference type="InterPro" id="IPR014031">
    <property type="entry name" value="Ketoacyl_synth_C"/>
</dbReference>
<evidence type="ECO:0000313" key="6">
    <source>
        <dbReference type="EMBL" id="MFC5286541.1"/>
    </source>
</evidence>
<sequence length="1285" mass="135716">MSETNYDAAVAVVGMSGRFPGAADVEGLWANLLAGTPGLRPLTEDELTAAGIDPALLANPNYVRYGAPVADIDLFDAGVFGFSRREAETMDPQHRLFLECSWETIEAAGYVPTEVPGKVGVYAGSGFPDYMFNIADRLSSEPGGQLLLAMGNERDSLASMLSYKLDLRGPAVTVQSFCSTSLVAAHMAVQSLLNFECDMAVAGGAYLALPQHQGYLYEEGSITTPDGRIRSFDAAARGTVLGNGVAVVALKRMTDALADGDPIHAVILGSAVNNDGRACAGYTAPGVDGQAEVVELALGVADVKSETVGYLECHMTGTQLGDPIELAALSRVYQRPPAVPTVLSTLKPSIGHLDRASGVAGLIRASMALREKTLPGTPNFETPNAALAAAKDRFRVLTEAQPWPQAQHPRRAGVSSFGFGGTNAHVVLEEPPERPKGAPRPGPHLLVLSARDLDALYAAIGRLRAHLVEHPELDLADVAHTLQQSRTGFLLRWAVVCRDQTDALDALDDQSRWLIGEAPRPDGPVALRVCPPGAESRWGEVVEALGRLVPQGDQAPGRAQSDVHDGYTAARETADALTRLGVRVSEIVADPGAEALADRLRADFGTAGSGEDGRAVEFVLEPFEDEPVEQWLLAALALLWQGGTRLDFAALHRGGTPLRVPLPTYPFQRKRYWVERPKTAAAAPADTGRTADVGRWTHLASWRQRHVPLGDLAEKARAAGPWLVFTADPTGEQVVELLGGYGADVTAVRPGPEFAEVDGGFTVRPDSREDMAALMGAQVFAPRTVVHGFALAPLGGGNVPAGSDQITRFDAAQDAGLHSVLALAAALDAAGGSEPVDLVLLTAGAVEVAGGDLRCPEHAGLTGLAPVLAQENPVLTCRHVDVDGDARAVVAEAVTEHAGPVAWRGARRWLRSYEPQPLPAAEPESSPIEPGSTVLVTGGLGNVGLLLSRHLARTRGCNLVLTTRSPLPPRAEWTDFVAAAGPDDKTARYVRRVLELEAEGIEVLAVSADVADGTAMAEVVAAARARFGAVDAIVHAAGVQDGRFFGVAHELDRSVSEAHLRAKVHGFHHLQRLLPNVSGPRITLSSLSAVLGGLTYGPYAASNAALDAYALVARDQGGGDWISVDWDAWQNPESTEPVAGFEMGPAEGVEVFERAMAAAGELGRLVISTGCVAARHEQWVVRSGAADSTEDDDRPVEERPTLAQPYVEPGTPLEATLAGLWAAVLRLDRVGVEDDFYQLGGDSIVSIDLISRIRKALRVAVPVTALLEDATVRKLAARISALTDA</sequence>
<dbReference type="SUPFAM" id="SSF51735">
    <property type="entry name" value="NAD(P)-binding Rossmann-fold domains"/>
    <property type="match status" value="2"/>
</dbReference>
<dbReference type="PROSITE" id="PS50075">
    <property type="entry name" value="CARRIER"/>
    <property type="match status" value="1"/>
</dbReference>
<dbReference type="InterPro" id="IPR032821">
    <property type="entry name" value="PKS_assoc"/>
</dbReference>
<dbReference type="Pfam" id="PF00550">
    <property type="entry name" value="PP-binding"/>
    <property type="match status" value="1"/>
</dbReference>
<feature type="domain" description="Carrier" evidence="4">
    <location>
        <begin position="1208"/>
        <end position="1283"/>
    </location>
</feature>
<dbReference type="Proteomes" id="UP001596157">
    <property type="component" value="Unassembled WGS sequence"/>
</dbReference>
<dbReference type="PANTHER" id="PTHR43775:SF37">
    <property type="entry name" value="SI:DKEY-61P9.11"/>
    <property type="match status" value="1"/>
</dbReference>
<accession>A0ABW0EIK7</accession>
<dbReference type="SMART" id="SM00823">
    <property type="entry name" value="PKS_PP"/>
    <property type="match status" value="1"/>
</dbReference>
<dbReference type="RefSeq" id="WP_378244567.1">
    <property type="nucleotide sequence ID" value="NZ_JBHSKF010000002.1"/>
</dbReference>
<dbReference type="CDD" id="cd00833">
    <property type="entry name" value="PKS"/>
    <property type="match status" value="1"/>
</dbReference>
<evidence type="ECO:0000259" key="5">
    <source>
        <dbReference type="PROSITE" id="PS52004"/>
    </source>
</evidence>
<dbReference type="InterPro" id="IPR009081">
    <property type="entry name" value="PP-bd_ACP"/>
</dbReference>
<dbReference type="InterPro" id="IPR014030">
    <property type="entry name" value="Ketoacyl_synth_N"/>
</dbReference>
<name>A0ABW0EIK7_9PSEU</name>
<dbReference type="InterPro" id="IPR050091">
    <property type="entry name" value="PKS_NRPS_Biosynth_Enz"/>
</dbReference>
<dbReference type="Pfam" id="PF00109">
    <property type="entry name" value="ketoacyl-synt"/>
    <property type="match status" value="1"/>
</dbReference>
<comment type="caution">
    <text evidence="6">The sequence shown here is derived from an EMBL/GenBank/DDBJ whole genome shotgun (WGS) entry which is preliminary data.</text>
</comment>
<dbReference type="Gene3D" id="3.30.70.3290">
    <property type="match status" value="1"/>
</dbReference>
<dbReference type="Pfam" id="PF16197">
    <property type="entry name" value="KAsynt_C_assoc"/>
    <property type="match status" value="1"/>
</dbReference>
<dbReference type="SUPFAM" id="SSF47336">
    <property type="entry name" value="ACP-like"/>
    <property type="match status" value="1"/>
</dbReference>
<dbReference type="EMBL" id="JBHSKF010000002">
    <property type="protein sequence ID" value="MFC5286541.1"/>
    <property type="molecule type" value="Genomic_DNA"/>
</dbReference>
<dbReference type="InterPro" id="IPR057326">
    <property type="entry name" value="KR_dom"/>
</dbReference>
<dbReference type="PROSITE" id="PS00012">
    <property type="entry name" value="PHOSPHOPANTETHEINE"/>
    <property type="match status" value="1"/>
</dbReference>
<dbReference type="Gene3D" id="3.40.47.10">
    <property type="match status" value="1"/>
</dbReference>
<dbReference type="SMART" id="SM00825">
    <property type="entry name" value="PKS_KS"/>
    <property type="match status" value="1"/>
</dbReference>
<dbReference type="Pfam" id="PF02801">
    <property type="entry name" value="Ketoacyl-synt_C"/>
    <property type="match status" value="1"/>
</dbReference>
<dbReference type="InterPro" id="IPR006162">
    <property type="entry name" value="Ppantetheine_attach_site"/>
</dbReference>
<dbReference type="Gene3D" id="1.10.1240.100">
    <property type="match status" value="1"/>
</dbReference>
<dbReference type="Gene3D" id="1.10.1200.10">
    <property type="entry name" value="ACP-like"/>
    <property type="match status" value="1"/>
</dbReference>
<evidence type="ECO:0000256" key="2">
    <source>
        <dbReference type="ARBA" id="ARBA00022553"/>
    </source>
</evidence>
<keyword evidence="1" id="KW-0596">Phosphopantetheine</keyword>
<dbReference type="SMART" id="SM00822">
    <property type="entry name" value="PKS_KR"/>
    <property type="match status" value="1"/>
</dbReference>
<evidence type="ECO:0000256" key="1">
    <source>
        <dbReference type="ARBA" id="ARBA00022450"/>
    </source>
</evidence>
<feature type="domain" description="Ketosynthase family 3 (KS3)" evidence="5">
    <location>
        <begin position="7"/>
        <end position="430"/>
    </location>
</feature>
<evidence type="ECO:0000259" key="4">
    <source>
        <dbReference type="PROSITE" id="PS50075"/>
    </source>
</evidence>
<dbReference type="Pfam" id="PF08659">
    <property type="entry name" value="KR"/>
    <property type="match status" value="1"/>
</dbReference>
<evidence type="ECO:0000313" key="7">
    <source>
        <dbReference type="Proteomes" id="UP001596157"/>
    </source>
</evidence>
<dbReference type="InterPro" id="IPR036291">
    <property type="entry name" value="NAD(P)-bd_dom_sf"/>
</dbReference>
<dbReference type="Gene3D" id="3.40.50.720">
    <property type="entry name" value="NAD(P)-binding Rossmann-like Domain"/>
    <property type="match status" value="1"/>
</dbReference>
<dbReference type="SUPFAM" id="SSF53901">
    <property type="entry name" value="Thiolase-like"/>
    <property type="match status" value="1"/>
</dbReference>
<keyword evidence="2" id="KW-0597">Phosphoprotein</keyword>
<reference evidence="7" key="1">
    <citation type="journal article" date="2019" name="Int. J. Syst. Evol. Microbiol.">
        <title>The Global Catalogue of Microorganisms (GCM) 10K type strain sequencing project: providing services to taxonomists for standard genome sequencing and annotation.</title>
        <authorList>
            <consortium name="The Broad Institute Genomics Platform"/>
            <consortium name="The Broad Institute Genome Sequencing Center for Infectious Disease"/>
            <person name="Wu L."/>
            <person name="Ma J."/>
        </authorList>
    </citation>
    <scope>NUCLEOTIDE SEQUENCE [LARGE SCALE GENOMIC DNA]</scope>
    <source>
        <strain evidence="7">CCUG 59778</strain>
    </source>
</reference>
<keyword evidence="3" id="KW-0808">Transferase</keyword>
<dbReference type="PANTHER" id="PTHR43775">
    <property type="entry name" value="FATTY ACID SYNTHASE"/>
    <property type="match status" value="1"/>
</dbReference>
<dbReference type="InterPro" id="IPR013968">
    <property type="entry name" value="PKS_KR"/>
</dbReference>
<proteinExistence type="predicted"/>
<dbReference type="InterPro" id="IPR020841">
    <property type="entry name" value="PKS_Beta-ketoAc_synthase_dom"/>
</dbReference>
<dbReference type="InterPro" id="IPR016039">
    <property type="entry name" value="Thiolase-like"/>
</dbReference>
<protein>
    <submittedName>
        <fullName evidence="6">SDR family NAD(P)-dependent oxidoreductase</fullName>
    </submittedName>
</protein>